<dbReference type="InterPro" id="IPR004853">
    <property type="entry name" value="Sugar_P_trans_dom"/>
</dbReference>
<feature type="domain" description="Sugar phosphate transporter" evidence="6">
    <location>
        <begin position="29"/>
        <end position="302"/>
    </location>
</feature>
<comment type="subcellular location">
    <subcellularLocation>
        <location evidence="1">Membrane</location>
        <topology evidence="1">Multi-pass membrane protein</topology>
    </subcellularLocation>
</comment>
<feature type="transmembrane region" description="Helical" evidence="5">
    <location>
        <begin position="193"/>
        <end position="212"/>
    </location>
</feature>
<reference evidence="7" key="1">
    <citation type="submission" date="2021-01" db="EMBL/GenBank/DDBJ databases">
        <authorList>
            <person name="Corre E."/>
            <person name="Pelletier E."/>
            <person name="Niang G."/>
            <person name="Scheremetjew M."/>
            <person name="Finn R."/>
            <person name="Kale V."/>
            <person name="Holt S."/>
            <person name="Cochrane G."/>
            <person name="Meng A."/>
            <person name="Brown T."/>
            <person name="Cohen L."/>
        </authorList>
    </citation>
    <scope>NUCLEOTIDE SEQUENCE</scope>
    <source>
        <strain evidence="7">CCMP1723</strain>
    </source>
</reference>
<dbReference type="GO" id="GO:0016020">
    <property type="term" value="C:membrane"/>
    <property type="evidence" value="ECO:0007669"/>
    <property type="project" value="UniProtKB-SubCell"/>
</dbReference>
<feature type="transmembrane region" description="Helical" evidence="5">
    <location>
        <begin position="51"/>
        <end position="69"/>
    </location>
</feature>
<evidence type="ECO:0000256" key="5">
    <source>
        <dbReference type="SAM" id="Phobius"/>
    </source>
</evidence>
<feature type="transmembrane region" description="Helical" evidence="5">
    <location>
        <begin position="286"/>
        <end position="305"/>
    </location>
</feature>
<feature type="transmembrane region" description="Helical" evidence="5">
    <location>
        <begin position="232"/>
        <end position="254"/>
    </location>
</feature>
<keyword evidence="4 5" id="KW-0472">Membrane</keyword>
<evidence type="ECO:0000256" key="3">
    <source>
        <dbReference type="ARBA" id="ARBA00022989"/>
    </source>
</evidence>
<feature type="transmembrane region" description="Helical" evidence="5">
    <location>
        <begin position="138"/>
        <end position="157"/>
    </location>
</feature>
<dbReference type="PANTHER" id="PTHR11132">
    <property type="entry name" value="SOLUTE CARRIER FAMILY 35"/>
    <property type="match status" value="1"/>
</dbReference>
<name>A0A7S0I843_MICPS</name>
<evidence type="ECO:0000256" key="1">
    <source>
        <dbReference type="ARBA" id="ARBA00004141"/>
    </source>
</evidence>
<evidence type="ECO:0000259" key="6">
    <source>
        <dbReference type="Pfam" id="PF03151"/>
    </source>
</evidence>
<feature type="transmembrane region" description="Helical" evidence="5">
    <location>
        <begin position="21"/>
        <end position="45"/>
    </location>
</feature>
<proteinExistence type="predicted"/>
<evidence type="ECO:0000256" key="2">
    <source>
        <dbReference type="ARBA" id="ARBA00022692"/>
    </source>
</evidence>
<protein>
    <recommendedName>
        <fullName evidence="6">Sugar phosphate transporter domain-containing protein</fullName>
    </recommendedName>
</protein>
<dbReference type="Pfam" id="PF03151">
    <property type="entry name" value="TPT"/>
    <property type="match status" value="1"/>
</dbReference>
<evidence type="ECO:0000313" key="7">
    <source>
        <dbReference type="EMBL" id="CAD8513441.1"/>
    </source>
</evidence>
<sequence length="325" mass="35183">MGGEPRSVADLARFRTEVAAGMGASIFAAVFIVLLNKALFATYGFTFPVTLTGWHMVFTSATLWTACKLKVIEYKKMPLRANFYFSLLDSVTMGFQNLSLGNNSVSFYQMCKLLVAPCTVAIQRAFFGEKLPSPSVMLSLLVLLTGIGFATVTDVQLNPLGTFFGVMSTGMVCVVSILTNTMQKAHDVNSFQMLLNVAPMEGLMLLVLGPIWDQWVVGKSAYVDYQWTPEAFKAVLGTCALAVLVNGATFFLIGKTSPVSYQVMGHLKTVLVLGGGYVFFDSDASAASLFGVGLAFTGCILYAYLKDREMKRSLAAQQQSVAGEK</sequence>
<evidence type="ECO:0000256" key="4">
    <source>
        <dbReference type="ARBA" id="ARBA00023136"/>
    </source>
</evidence>
<feature type="transmembrane region" description="Helical" evidence="5">
    <location>
        <begin position="261"/>
        <end position="280"/>
    </location>
</feature>
<dbReference type="EMBL" id="HBEQ01001102">
    <property type="protein sequence ID" value="CAD8513441.1"/>
    <property type="molecule type" value="Transcribed_RNA"/>
</dbReference>
<feature type="transmembrane region" description="Helical" evidence="5">
    <location>
        <begin position="163"/>
        <end position="181"/>
    </location>
</feature>
<keyword evidence="3 5" id="KW-1133">Transmembrane helix</keyword>
<keyword evidence="2 5" id="KW-0812">Transmembrane</keyword>
<dbReference type="InterPro" id="IPR050186">
    <property type="entry name" value="TPT_transporter"/>
</dbReference>
<accession>A0A7S0I843</accession>
<gene>
    <name evidence="7" type="ORF">MCOM1403_LOCUS866</name>
</gene>
<organism evidence="7">
    <name type="scientific">Micromonas pusilla</name>
    <name type="common">Picoplanktonic green alga</name>
    <name type="synonym">Chromulina pusilla</name>
    <dbReference type="NCBI Taxonomy" id="38833"/>
    <lineage>
        <taxon>Eukaryota</taxon>
        <taxon>Viridiplantae</taxon>
        <taxon>Chlorophyta</taxon>
        <taxon>Mamiellophyceae</taxon>
        <taxon>Mamiellales</taxon>
        <taxon>Mamiellaceae</taxon>
        <taxon>Micromonas</taxon>
    </lineage>
</organism>
<dbReference type="AlphaFoldDB" id="A0A7S0I843"/>